<organism evidence="2">
    <name type="scientific">metagenome</name>
    <dbReference type="NCBI Taxonomy" id="256318"/>
    <lineage>
        <taxon>unclassified sequences</taxon>
        <taxon>metagenomes</taxon>
    </lineage>
</organism>
<name>A0A2P2CB38_9ZZZZ</name>
<proteinExistence type="predicted"/>
<reference evidence="2" key="1">
    <citation type="submission" date="2015-08" db="EMBL/GenBank/DDBJ databases">
        <authorList>
            <person name="Babu N.S."/>
            <person name="Beckwith C.J."/>
            <person name="Beseler K.G."/>
            <person name="Brison A."/>
            <person name="Carone J.V."/>
            <person name="Caskin T.P."/>
            <person name="Diamond M."/>
            <person name="Durham M.E."/>
            <person name="Foxe J.M."/>
            <person name="Go M."/>
            <person name="Henderson B.A."/>
            <person name="Jones I.B."/>
            <person name="McGettigan J.A."/>
            <person name="Micheletti S.J."/>
            <person name="Nasrallah M.E."/>
            <person name="Ortiz D."/>
            <person name="Piller C.R."/>
            <person name="Privatt S.R."/>
            <person name="Schneider S.L."/>
            <person name="Sharp S."/>
            <person name="Smith T.C."/>
            <person name="Stanton J.D."/>
            <person name="Ullery H.E."/>
            <person name="Wilson R.J."/>
            <person name="Serrano M.G."/>
            <person name="Buck G."/>
            <person name="Lee V."/>
            <person name="Wang Y."/>
            <person name="Carvalho R."/>
            <person name="Voegtly L."/>
            <person name="Shi R."/>
            <person name="Duckworth R."/>
            <person name="Johnson A."/>
            <person name="Loviza R."/>
            <person name="Walstead R."/>
            <person name="Shah Z."/>
            <person name="Kiflezghi M."/>
            <person name="Wade K."/>
            <person name="Ball S.L."/>
            <person name="Bradley K.W."/>
            <person name="Asai D.J."/>
            <person name="Bowman C.A."/>
            <person name="Russell D.A."/>
            <person name="Pope W.H."/>
            <person name="Jacobs-Sera D."/>
            <person name="Hendrix R.W."/>
            <person name="Hatfull G.F."/>
        </authorList>
    </citation>
    <scope>NUCLEOTIDE SEQUENCE</scope>
</reference>
<dbReference type="EMBL" id="CZKA01000053">
    <property type="protein sequence ID" value="CUR59213.1"/>
    <property type="molecule type" value="Genomic_DNA"/>
</dbReference>
<dbReference type="AlphaFoldDB" id="A0A2P2CB38"/>
<sequence length="309" mass="33067">MTDHDLATLLHEHVRSDEQPFSLDPDATIAVGRRALRRRRARRTGLGVLVAAASAAVVLPFVTTGGPGGTGREIDPATAAALESYDASAMPQLIEDLARQEFQPHVADLGAGRFRAGDSQGQWLPPRYYDKASTMSVSFGGQGDHRISVDLMHARSEAEGDARQGCLEDVESGYTFSCVVTTSEAGDTVVTSVWAVRPLDDGMAGWGAVTRDELRTGVVSPTDPSQSPIDYDEVYFQRHVESVHSETFLTGATETVRAPDLATASSLWRIPARALERVVTDPSLVIPEPPIGEGDCPWTLPGTGVECGP</sequence>
<feature type="transmembrane region" description="Helical" evidence="1">
    <location>
        <begin position="44"/>
        <end position="62"/>
    </location>
</feature>
<keyword evidence="1" id="KW-1133">Transmembrane helix</keyword>
<keyword evidence="1" id="KW-0472">Membrane</keyword>
<gene>
    <name evidence="2" type="ORF">NOCA2570086</name>
</gene>
<keyword evidence="1" id="KW-0812">Transmembrane</keyword>
<evidence type="ECO:0000256" key="1">
    <source>
        <dbReference type="SAM" id="Phobius"/>
    </source>
</evidence>
<evidence type="ECO:0000313" key="2">
    <source>
        <dbReference type="EMBL" id="CUR59213.1"/>
    </source>
</evidence>
<protein>
    <submittedName>
        <fullName evidence="2">Uncharacterized protein</fullName>
    </submittedName>
</protein>
<accession>A0A2P2CB38</accession>